<comment type="caution">
    <text evidence="1">The sequence shown here is derived from an EMBL/GenBank/DDBJ whole genome shotgun (WGS) entry which is preliminary data.</text>
</comment>
<evidence type="ECO:0000313" key="2">
    <source>
        <dbReference type="Proteomes" id="UP001055072"/>
    </source>
</evidence>
<dbReference type="EMBL" id="MU274939">
    <property type="protein sequence ID" value="KAI0084708.1"/>
    <property type="molecule type" value="Genomic_DNA"/>
</dbReference>
<proteinExistence type="predicted"/>
<dbReference type="Proteomes" id="UP001055072">
    <property type="component" value="Unassembled WGS sequence"/>
</dbReference>
<name>A0ACB8TRP7_9APHY</name>
<sequence length="298" mass="34025">MNRSSKVLCDKEDRIFACLAHPPNEDGSWDVVHKGFQAAGERMFTSLGPRKDEKERRGEFESITWGLSIGQGQKVCGHMLDVSAYNQELLDTFLLDPNVRRVISTCNSMFRYYFPKLFGDYVDVLHYYHKLTGDPGDWVPPLYEGIWAAASYNNPPNVMTFEHVDQANKANGICPIFSFGDFNAKTGGHLVLRQLKLVIEFPPGCFIFIPSATLIHGNIRIGKNEERGSFTMFTAGGLFRWVAYGGQTEKEMKERDGKRWYKDEEPKRAQAWVESMSQFSTVSSLHTDRVYCNGRKEY</sequence>
<protein>
    <submittedName>
        <fullName evidence="1">Uncharacterized protein</fullName>
    </submittedName>
</protein>
<evidence type="ECO:0000313" key="1">
    <source>
        <dbReference type="EMBL" id="KAI0084708.1"/>
    </source>
</evidence>
<accession>A0ACB8TRP7</accession>
<keyword evidence="2" id="KW-1185">Reference proteome</keyword>
<gene>
    <name evidence="1" type="ORF">BDY19DRAFT_897955</name>
</gene>
<organism evidence="1 2">
    <name type="scientific">Irpex rosettiformis</name>
    <dbReference type="NCBI Taxonomy" id="378272"/>
    <lineage>
        <taxon>Eukaryota</taxon>
        <taxon>Fungi</taxon>
        <taxon>Dikarya</taxon>
        <taxon>Basidiomycota</taxon>
        <taxon>Agaricomycotina</taxon>
        <taxon>Agaricomycetes</taxon>
        <taxon>Polyporales</taxon>
        <taxon>Irpicaceae</taxon>
        <taxon>Irpex</taxon>
    </lineage>
</organism>
<reference evidence="1" key="1">
    <citation type="journal article" date="2021" name="Environ. Microbiol.">
        <title>Gene family expansions and transcriptome signatures uncover fungal adaptations to wood decay.</title>
        <authorList>
            <person name="Hage H."/>
            <person name="Miyauchi S."/>
            <person name="Viragh M."/>
            <person name="Drula E."/>
            <person name="Min B."/>
            <person name="Chaduli D."/>
            <person name="Navarro D."/>
            <person name="Favel A."/>
            <person name="Norest M."/>
            <person name="Lesage-Meessen L."/>
            <person name="Balint B."/>
            <person name="Merenyi Z."/>
            <person name="de Eugenio L."/>
            <person name="Morin E."/>
            <person name="Martinez A.T."/>
            <person name="Baldrian P."/>
            <person name="Stursova M."/>
            <person name="Martinez M.J."/>
            <person name="Novotny C."/>
            <person name="Magnuson J.K."/>
            <person name="Spatafora J.W."/>
            <person name="Maurice S."/>
            <person name="Pangilinan J."/>
            <person name="Andreopoulos W."/>
            <person name="LaButti K."/>
            <person name="Hundley H."/>
            <person name="Na H."/>
            <person name="Kuo A."/>
            <person name="Barry K."/>
            <person name="Lipzen A."/>
            <person name="Henrissat B."/>
            <person name="Riley R."/>
            <person name="Ahrendt S."/>
            <person name="Nagy L.G."/>
            <person name="Grigoriev I.V."/>
            <person name="Martin F."/>
            <person name="Rosso M.N."/>
        </authorList>
    </citation>
    <scope>NUCLEOTIDE SEQUENCE</scope>
    <source>
        <strain evidence="1">CBS 384.51</strain>
    </source>
</reference>